<comment type="caution">
    <text evidence="3">The sequence shown here is derived from an EMBL/GenBank/DDBJ whole genome shotgun (WGS) entry which is preliminary data.</text>
</comment>
<dbReference type="RefSeq" id="WP_058849248.1">
    <property type="nucleotide sequence ID" value="NZ_LOCL01000038.1"/>
</dbReference>
<dbReference type="Proteomes" id="UP000054804">
    <property type="component" value="Unassembled WGS sequence"/>
</dbReference>
<evidence type="ECO:0000259" key="2">
    <source>
        <dbReference type="Pfam" id="PF13699"/>
    </source>
</evidence>
<feature type="compositionally biased region" description="Pro residues" evidence="1">
    <location>
        <begin position="38"/>
        <end position="50"/>
    </location>
</feature>
<feature type="compositionally biased region" description="Basic and acidic residues" evidence="1">
    <location>
        <begin position="236"/>
        <end position="249"/>
    </location>
</feature>
<accession>A0A0W7X0S0</accession>
<feature type="compositionally biased region" description="Basic and acidic residues" evidence="1">
    <location>
        <begin position="1"/>
        <end position="13"/>
    </location>
</feature>
<evidence type="ECO:0000313" key="3">
    <source>
        <dbReference type="EMBL" id="KUF16430.1"/>
    </source>
</evidence>
<dbReference type="STRING" id="1765722.AT728_11495"/>
<organism evidence="3 4">
    <name type="scientific">Streptomyces silvensis</name>
    <dbReference type="NCBI Taxonomy" id="1765722"/>
    <lineage>
        <taxon>Bacteria</taxon>
        <taxon>Bacillati</taxon>
        <taxon>Actinomycetota</taxon>
        <taxon>Actinomycetes</taxon>
        <taxon>Kitasatosporales</taxon>
        <taxon>Streptomycetaceae</taxon>
        <taxon>Streptomyces</taxon>
    </lineage>
</organism>
<dbReference type="OrthoDB" id="9153660at2"/>
<gene>
    <name evidence="3" type="ORF">AT728_11495</name>
</gene>
<reference evidence="3 4" key="1">
    <citation type="submission" date="2015-12" db="EMBL/GenBank/DDBJ databases">
        <title>Draft genome sequence of Streptomyces silvensis ATCC 53525, a producer of novel hormone antagonists.</title>
        <authorList>
            <person name="Johnston C.W."/>
            <person name="Li Y."/>
            <person name="Magarvey N.A."/>
        </authorList>
    </citation>
    <scope>NUCLEOTIDE SEQUENCE [LARGE SCALE GENOMIC DNA]</scope>
    <source>
        <strain evidence="3 4">ATCC 53525</strain>
    </source>
</reference>
<evidence type="ECO:0000256" key="1">
    <source>
        <dbReference type="SAM" id="MobiDB-lite"/>
    </source>
</evidence>
<feature type="domain" description="eCIS core" evidence="2">
    <location>
        <begin position="114"/>
        <end position="183"/>
    </location>
</feature>
<sequence>MRAHEEAPGERAGDGAGRVPRALRPATASHGADRAALPPRPVAGPRPGPLASPSAVTALQRSVGNQAVARFLKEDGGPDQHVHGDGCGHGGLPDTAPEAQSALVADAIGSSHRPLPDSMRKKAEPFYQTNLSAGRLHDDAVAQRAMAAMGAEAMTIGHHVFLPPGASEKLIGHELDHLRNNLQGVPETAKDNGPGPRTTDPGQMSEVQAGINGDAYAAGHELAPSIVAQRSAAGTAEREHEHEDRQHGS</sequence>
<feature type="region of interest" description="Disordered" evidence="1">
    <location>
        <begin position="1"/>
        <end position="54"/>
    </location>
</feature>
<proteinExistence type="predicted"/>
<dbReference type="Pfam" id="PF13699">
    <property type="entry name" value="eCIS_core"/>
    <property type="match status" value="1"/>
</dbReference>
<name>A0A0W7X0S0_9ACTN</name>
<evidence type="ECO:0000313" key="4">
    <source>
        <dbReference type="Proteomes" id="UP000054804"/>
    </source>
</evidence>
<keyword evidence="4" id="KW-1185">Reference proteome</keyword>
<dbReference type="AlphaFoldDB" id="A0A0W7X0S0"/>
<dbReference type="EMBL" id="LOCL01000038">
    <property type="protein sequence ID" value="KUF16430.1"/>
    <property type="molecule type" value="Genomic_DNA"/>
</dbReference>
<feature type="region of interest" description="Disordered" evidence="1">
    <location>
        <begin position="184"/>
        <end position="249"/>
    </location>
</feature>
<protein>
    <recommendedName>
        <fullName evidence="2">eCIS core domain-containing protein</fullName>
    </recommendedName>
</protein>
<dbReference type="InterPro" id="IPR025295">
    <property type="entry name" value="eCIS_core_dom"/>
</dbReference>